<dbReference type="Gene3D" id="2.60.40.10">
    <property type="entry name" value="Immunoglobulins"/>
    <property type="match status" value="1"/>
</dbReference>
<protein>
    <submittedName>
        <fullName evidence="2">Fimbria/pilus periplasmic chaperone</fullName>
    </submittedName>
</protein>
<dbReference type="SUPFAM" id="SSF49354">
    <property type="entry name" value="PapD-like"/>
    <property type="match status" value="1"/>
</dbReference>
<sequence>MNKYLFYLLILFFLPVCSFAGPSVIGTRFFFSPETRGINVKVINDDESDYLIKTSVNNNDFIISPPLFILPKNTSNIITIIPGDSLKQNKDEIYKLVITAIPKSEKNSINNIVSLATRSHFNIIYQHKKHDNDDFNKIILTKNSNGKYQLENNSDNVFYIELSTNEDFKSNKRKLLSTNDNLEVKECKSNEKCHVWIKVLAGNDAIIKKIYLSSDR</sequence>
<proteinExistence type="predicted"/>
<dbReference type="InterPro" id="IPR013783">
    <property type="entry name" value="Ig-like_fold"/>
</dbReference>
<accession>A0A9Q8Q2A4</accession>
<dbReference type="Proteomes" id="UP000829116">
    <property type="component" value="Chromosome"/>
</dbReference>
<dbReference type="PANTHER" id="PTHR30251:SF2">
    <property type="entry name" value="FIMBRIAL CHAPERONE YADV-RELATED"/>
    <property type="match status" value="1"/>
</dbReference>
<name>A0A9Q8Q2A4_9GAMM</name>
<evidence type="ECO:0000313" key="3">
    <source>
        <dbReference type="Proteomes" id="UP000829116"/>
    </source>
</evidence>
<dbReference type="GO" id="GO:0030288">
    <property type="term" value="C:outer membrane-bounded periplasmic space"/>
    <property type="evidence" value="ECO:0007669"/>
    <property type="project" value="InterPro"/>
</dbReference>
<dbReference type="EMBL" id="CP093245">
    <property type="protein sequence ID" value="UNH30866.1"/>
    <property type="molecule type" value="Genomic_DNA"/>
</dbReference>
<evidence type="ECO:0000313" key="2">
    <source>
        <dbReference type="EMBL" id="UNH30866.1"/>
    </source>
</evidence>
<dbReference type="InterPro" id="IPR050643">
    <property type="entry name" value="Periplasmic_pilus_chap"/>
</dbReference>
<dbReference type="InterPro" id="IPR016147">
    <property type="entry name" value="Pili_assmbl_chaperone_N"/>
</dbReference>
<reference evidence="2" key="1">
    <citation type="submission" date="2022-03" db="EMBL/GenBank/DDBJ databases">
        <title>ESBL-producing Moellerella wisconsensis and Escherichia marmotae isolated from wild game meat.</title>
        <authorList>
            <person name="Biggel M."/>
        </authorList>
    </citation>
    <scope>NUCLEOTIDE SEQUENCE</scope>
    <source>
        <strain evidence="2">W51</strain>
    </source>
</reference>
<dbReference type="GeneID" id="79715709"/>
<dbReference type="Pfam" id="PF00345">
    <property type="entry name" value="PapD_N"/>
    <property type="match status" value="1"/>
</dbReference>
<feature type="domain" description="Pili assembly chaperone N-terminal" evidence="1">
    <location>
        <begin position="25"/>
        <end position="126"/>
    </location>
</feature>
<gene>
    <name evidence="2" type="ORF">MNY72_00610</name>
</gene>
<dbReference type="RefSeq" id="WP_047256540.1">
    <property type="nucleotide sequence ID" value="NZ_CAWMFK010000082.1"/>
</dbReference>
<dbReference type="AlphaFoldDB" id="A0A9Q8Q2A4"/>
<dbReference type="PANTHER" id="PTHR30251">
    <property type="entry name" value="PILUS ASSEMBLY CHAPERONE"/>
    <property type="match status" value="1"/>
</dbReference>
<evidence type="ECO:0000259" key="1">
    <source>
        <dbReference type="Pfam" id="PF00345"/>
    </source>
</evidence>
<organism evidence="2 3">
    <name type="scientific">Moellerella wisconsensis</name>
    <dbReference type="NCBI Taxonomy" id="158849"/>
    <lineage>
        <taxon>Bacteria</taxon>
        <taxon>Pseudomonadati</taxon>
        <taxon>Pseudomonadota</taxon>
        <taxon>Gammaproteobacteria</taxon>
        <taxon>Enterobacterales</taxon>
        <taxon>Morganellaceae</taxon>
        <taxon>Moellerella</taxon>
    </lineage>
</organism>
<dbReference type="InterPro" id="IPR008962">
    <property type="entry name" value="PapD-like_sf"/>
</dbReference>
<dbReference type="GO" id="GO:0071555">
    <property type="term" value="P:cell wall organization"/>
    <property type="evidence" value="ECO:0007669"/>
    <property type="project" value="InterPro"/>
</dbReference>